<keyword evidence="1" id="KW-0472">Membrane</keyword>
<feature type="transmembrane region" description="Helical" evidence="1">
    <location>
        <begin position="95"/>
        <end position="116"/>
    </location>
</feature>
<protein>
    <submittedName>
        <fullName evidence="2">Uncharacterized protein</fullName>
    </submittedName>
</protein>
<evidence type="ECO:0000313" key="2">
    <source>
        <dbReference type="EMBL" id="KAK9773988.1"/>
    </source>
</evidence>
<proteinExistence type="predicted"/>
<evidence type="ECO:0000313" key="3">
    <source>
        <dbReference type="Proteomes" id="UP001465668"/>
    </source>
</evidence>
<reference evidence="2 3" key="1">
    <citation type="submission" date="2024-02" db="EMBL/GenBank/DDBJ databases">
        <title>First draft genome assembly of two strains of Seiridium cardinale.</title>
        <authorList>
            <person name="Emiliani G."/>
            <person name="Scali E."/>
        </authorList>
    </citation>
    <scope>NUCLEOTIDE SEQUENCE [LARGE SCALE GENOMIC DNA]</scope>
    <source>
        <strain evidence="2 3">BM-138-000479</strain>
    </source>
</reference>
<keyword evidence="1" id="KW-0812">Transmembrane</keyword>
<dbReference type="Proteomes" id="UP001465668">
    <property type="component" value="Unassembled WGS sequence"/>
</dbReference>
<dbReference type="EMBL" id="JARVKM010000045">
    <property type="protein sequence ID" value="KAK9773988.1"/>
    <property type="molecule type" value="Genomic_DNA"/>
</dbReference>
<name>A0ABR2XJL4_9PEZI</name>
<accession>A0ABR2XJL4</accession>
<gene>
    <name evidence="2" type="ORF">SCAR479_09328</name>
</gene>
<keyword evidence="3" id="KW-1185">Reference proteome</keyword>
<keyword evidence="1" id="KW-1133">Transmembrane helix</keyword>
<comment type="caution">
    <text evidence="2">The sequence shown here is derived from an EMBL/GenBank/DDBJ whole genome shotgun (WGS) entry which is preliminary data.</text>
</comment>
<organism evidence="2 3">
    <name type="scientific">Seiridium cardinale</name>
    <dbReference type="NCBI Taxonomy" id="138064"/>
    <lineage>
        <taxon>Eukaryota</taxon>
        <taxon>Fungi</taxon>
        <taxon>Dikarya</taxon>
        <taxon>Ascomycota</taxon>
        <taxon>Pezizomycotina</taxon>
        <taxon>Sordariomycetes</taxon>
        <taxon>Xylariomycetidae</taxon>
        <taxon>Amphisphaeriales</taxon>
        <taxon>Sporocadaceae</taxon>
        <taxon>Seiridium</taxon>
    </lineage>
</organism>
<sequence length="178" mass="19875">MHSSTFRMMRNGRESFSNLAHGSIRKVAPPVRKHVHLAVKHPRCKDCLHQSDIPRSAAITQPTCNLDATHIDGGKEDLLYNLCWERLAEYNGKNIGFMVAVALTFTLTTVMARLAIAMKSCAFMVGSKRDAKKPKQGTSLIFGEHVLSDLDEDVKGVVFEADQNTTTCRSVAWRPFEK</sequence>
<evidence type="ECO:0000256" key="1">
    <source>
        <dbReference type="SAM" id="Phobius"/>
    </source>
</evidence>